<proteinExistence type="predicted"/>
<dbReference type="Proteomes" id="UP000483820">
    <property type="component" value="Chromosome III"/>
</dbReference>
<accession>A0A6A5H0A4</accession>
<sequence>MGLNSAIKWWNNEAENKEKGWDITGRLGSAASTVKSYSISAATSVGSTASETVASTSSAIKNSTVSAASSIGHSAKDFSISAATSIGNGAKSAVASTSSVIKESTVSAACSIGDSAKSSFISTSTTVAKGDWVRRVVECGIGGMERKKKSLKELDGFSEPNSWRNDSDSMEKDNENTSGWGYLGSAASTVRDYSVSAASTIGSTANSAWNSDAVQSTSKVIKESTVSVASSIGNSAKSAWNSDIVASTSSTVSSGLSSAASGVKTWWYKEDQKNEETEHSRDSLRGGIAAMSKNASKYVIQTSGRASNILNIFDKTNRSSLGNPRWWIRFDRPHGNVNYPHININKAVTGIKDPHIQISPTTAKTVGYFGKVAEKANDYAPILTTAAVIYESYQIGKEVKKDYEYGTTRNTIKRVATTTATYTSGSIGACAGATIGSSIFPGIGTIFGGIVGGVLGGYYGGHYSHVASEKALNHIEWDVAVLECNGCREEYTWKKYQEIQGVCCSPFNSKRQGSVHFWYDKLHSNHDF</sequence>
<dbReference type="PANTHER" id="PTHR21525:SF9">
    <property type="entry name" value="CHANNEL_COLICIN DOMAIN-CONTAINING PROTEIN"/>
    <property type="match status" value="1"/>
</dbReference>
<dbReference type="GeneID" id="9814093"/>
<name>A0A6A5H0A4_CAERE</name>
<gene>
    <name evidence="1" type="ORF">GCK72_008177</name>
</gene>
<reference evidence="1 2" key="1">
    <citation type="submission" date="2019-12" db="EMBL/GenBank/DDBJ databases">
        <title>Chromosome-level assembly of the Caenorhabditis remanei genome.</title>
        <authorList>
            <person name="Teterina A.A."/>
            <person name="Willis J.H."/>
            <person name="Phillips P.C."/>
        </authorList>
    </citation>
    <scope>NUCLEOTIDE SEQUENCE [LARGE SCALE GENOMIC DNA]</scope>
    <source>
        <strain evidence="1 2">PX506</strain>
        <tissue evidence="1">Whole organism</tissue>
    </source>
</reference>
<dbReference type="AlphaFoldDB" id="A0A6A5H0A4"/>
<evidence type="ECO:0000313" key="2">
    <source>
        <dbReference type="Proteomes" id="UP000483820"/>
    </source>
</evidence>
<dbReference type="KEGG" id="crq:GCK72_008177"/>
<comment type="caution">
    <text evidence="1">The sequence shown here is derived from an EMBL/GenBank/DDBJ whole genome shotgun (WGS) entry which is preliminary data.</text>
</comment>
<dbReference type="CTD" id="9814093"/>
<evidence type="ECO:0000313" key="1">
    <source>
        <dbReference type="EMBL" id="KAF1759932.1"/>
    </source>
</evidence>
<organism evidence="1 2">
    <name type="scientific">Caenorhabditis remanei</name>
    <name type="common">Caenorhabditis vulgaris</name>
    <dbReference type="NCBI Taxonomy" id="31234"/>
    <lineage>
        <taxon>Eukaryota</taxon>
        <taxon>Metazoa</taxon>
        <taxon>Ecdysozoa</taxon>
        <taxon>Nematoda</taxon>
        <taxon>Chromadorea</taxon>
        <taxon>Rhabditida</taxon>
        <taxon>Rhabditina</taxon>
        <taxon>Rhabditomorpha</taxon>
        <taxon>Rhabditoidea</taxon>
        <taxon>Rhabditidae</taxon>
        <taxon>Peloderinae</taxon>
        <taxon>Caenorhabditis</taxon>
    </lineage>
</organism>
<dbReference type="EMBL" id="WUAV01000003">
    <property type="protein sequence ID" value="KAF1759932.1"/>
    <property type="molecule type" value="Genomic_DNA"/>
</dbReference>
<dbReference type="RefSeq" id="XP_053586259.1">
    <property type="nucleotide sequence ID" value="XM_053726682.1"/>
</dbReference>
<protein>
    <submittedName>
        <fullName evidence="1">Uncharacterized protein</fullName>
    </submittedName>
</protein>
<dbReference type="PANTHER" id="PTHR21525">
    <property type="entry name" value="MOTILE SPERM PROTEIN"/>
    <property type="match status" value="1"/>
</dbReference>